<feature type="domain" description="OCIA" evidence="3">
    <location>
        <begin position="9"/>
        <end position="89"/>
    </location>
</feature>
<evidence type="ECO:0000259" key="3">
    <source>
        <dbReference type="Pfam" id="PF07051"/>
    </source>
</evidence>
<evidence type="ECO:0000313" key="5">
    <source>
        <dbReference type="EMBL" id="CAF1363407.1"/>
    </source>
</evidence>
<dbReference type="EMBL" id="CAJNOJ010000010">
    <property type="protein sequence ID" value="CAF0784519.1"/>
    <property type="molecule type" value="Genomic_DNA"/>
</dbReference>
<evidence type="ECO:0000313" key="6">
    <source>
        <dbReference type="Proteomes" id="UP000663828"/>
    </source>
</evidence>
<dbReference type="EMBL" id="CAJNOR010002975">
    <property type="protein sequence ID" value="CAF1363407.1"/>
    <property type="molecule type" value="Genomic_DNA"/>
</dbReference>
<dbReference type="PANTHER" id="PTHR13336:SF3">
    <property type="entry name" value="OCIA DOMAIN-CONTAINING PROTEIN 1"/>
    <property type="match status" value="1"/>
</dbReference>
<feature type="transmembrane region" description="Helical" evidence="2">
    <location>
        <begin position="26"/>
        <end position="44"/>
    </location>
</feature>
<reference evidence="5" key="1">
    <citation type="submission" date="2021-02" db="EMBL/GenBank/DDBJ databases">
        <authorList>
            <person name="Nowell W R."/>
        </authorList>
    </citation>
    <scope>NUCLEOTIDE SEQUENCE</scope>
</reference>
<dbReference type="OrthoDB" id="10003372at2759"/>
<evidence type="ECO:0000313" key="4">
    <source>
        <dbReference type="EMBL" id="CAF0784519.1"/>
    </source>
</evidence>
<sequence length="224" mass="25393">MASTSSQLRLTKEESALMDECRKSSFWYRSVPLMAITTGFMTYLRVTSRIPPKFYGFKLASTVLGAYILGKASYIAECRRMIIERLPNSNLAHALEQKPYDLISDMAQPPEIVPKTATTNIFGVRNQEVEDENQVDLVPPETTDKNTTRKYVTYDDLRQRNRAEHASKFAGPKPRNDVPPPIQDPKQLPPLPVISNDPAPCPIITNQTKRSSVRKNQYGDEIYD</sequence>
<feature type="transmembrane region" description="Helical" evidence="2">
    <location>
        <begin position="56"/>
        <end position="76"/>
    </location>
</feature>
<comment type="caution">
    <text evidence="5">The sequence shown here is derived from an EMBL/GenBank/DDBJ whole genome shotgun (WGS) entry which is preliminary data.</text>
</comment>
<keyword evidence="2" id="KW-0812">Transmembrane</keyword>
<organism evidence="5 6">
    <name type="scientific">Adineta ricciae</name>
    <name type="common">Rotifer</name>
    <dbReference type="NCBI Taxonomy" id="249248"/>
    <lineage>
        <taxon>Eukaryota</taxon>
        <taxon>Metazoa</taxon>
        <taxon>Spiralia</taxon>
        <taxon>Gnathifera</taxon>
        <taxon>Rotifera</taxon>
        <taxon>Eurotatoria</taxon>
        <taxon>Bdelloidea</taxon>
        <taxon>Adinetida</taxon>
        <taxon>Adinetidae</taxon>
        <taxon>Adineta</taxon>
    </lineage>
</organism>
<dbReference type="GO" id="GO:0005768">
    <property type="term" value="C:endosome"/>
    <property type="evidence" value="ECO:0007669"/>
    <property type="project" value="TreeGrafter"/>
</dbReference>
<proteinExistence type="predicted"/>
<protein>
    <recommendedName>
        <fullName evidence="3">OCIA domain-containing protein</fullName>
    </recommendedName>
</protein>
<evidence type="ECO:0000256" key="2">
    <source>
        <dbReference type="SAM" id="Phobius"/>
    </source>
</evidence>
<dbReference type="Proteomes" id="UP000663852">
    <property type="component" value="Unassembled WGS sequence"/>
</dbReference>
<dbReference type="InterPro" id="IPR009764">
    <property type="entry name" value="OCIA_dom"/>
</dbReference>
<keyword evidence="2" id="KW-1133">Transmembrane helix</keyword>
<accession>A0A815I4X4</accession>
<gene>
    <name evidence="4" type="ORF">EDS130_LOCUS4017</name>
    <name evidence="5" type="ORF">XAT740_LOCUS32142</name>
</gene>
<dbReference type="PANTHER" id="PTHR13336">
    <property type="entry name" value="OVARIAN CARCINOMA IMMUNOREACTIVE ANTIGEN"/>
    <property type="match status" value="1"/>
</dbReference>
<keyword evidence="6" id="KW-1185">Reference proteome</keyword>
<feature type="compositionally biased region" description="Pro residues" evidence="1">
    <location>
        <begin position="177"/>
        <end position="192"/>
    </location>
</feature>
<keyword evidence="2" id="KW-0472">Membrane</keyword>
<name>A0A815I4X4_ADIRI</name>
<feature type="region of interest" description="Disordered" evidence="1">
    <location>
        <begin position="164"/>
        <end position="224"/>
    </location>
</feature>
<evidence type="ECO:0000256" key="1">
    <source>
        <dbReference type="SAM" id="MobiDB-lite"/>
    </source>
</evidence>
<dbReference type="Pfam" id="PF07051">
    <property type="entry name" value="OCIA"/>
    <property type="match status" value="1"/>
</dbReference>
<dbReference type="AlphaFoldDB" id="A0A815I4X4"/>
<dbReference type="InterPro" id="IPR040187">
    <property type="entry name" value="OCAD1/2"/>
</dbReference>
<dbReference type="Proteomes" id="UP000663828">
    <property type="component" value="Unassembled WGS sequence"/>
</dbReference>